<gene>
    <name evidence="1" type="ORF">NDR89_11865</name>
</gene>
<accession>A0ABY4VTH4</accession>
<name>A0ABY4VTH4_9BURK</name>
<evidence type="ECO:0000313" key="1">
    <source>
        <dbReference type="EMBL" id="USE80467.1"/>
    </source>
</evidence>
<reference evidence="1" key="1">
    <citation type="submission" date="2022-06" db="EMBL/GenBank/DDBJ databases">
        <title>Complete genome sequence and characterization of Cupriavidus gilardii QJ1 isolated from contaminating cells.</title>
        <authorList>
            <person name="Qi J."/>
        </authorList>
    </citation>
    <scope>NUCLEOTIDE SEQUENCE</scope>
    <source>
        <strain evidence="1">QJ1</strain>
    </source>
</reference>
<protein>
    <submittedName>
        <fullName evidence="1">DUF2164 family protein</fullName>
    </submittedName>
</protein>
<organism evidence="1 2">
    <name type="scientific">Cupriavidus gilardii</name>
    <dbReference type="NCBI Taxonomy" id="82541"/>
    <lineage>
        <taxon>Bacteria</taxon>
        <taxon>Pseudomonadati</taxon>
        <taxon>Pseudomonadota</taxon>
        <taxon>Betaproteobacteria</taxon>
        <taxon>Burkholderiales</taxon>
        <taxon>Burkholderiaceae</taxon>
        <taxon>Cupriavidus</taxon>
    </lineage>
</organism>
<evidence type="ECO:0000313" key="2">
    <source>
        <dbReference type="Proteomes" id="UP001056648"/>
    </source>
</evidence>
<keyword evidence="2" id="KW-1185">Reference proteome</keyword>
<dbReference type="Proteomes" id="UP001056648">
    <property type="component" value="Chromosome 2"/>
</dbReference>
<dbReference type="RefSeq" id="WP_252253366.1">
    <property type="nucleotide sequence ID" value="NZ_CP098736.1"/>
</dbReference>
<dbReference type="EMBL" id="CP098736">
    <property type="protein sequence ID" value="USE80467.1"/>
    <property type="molecule type" value="Genomic_DNA"/>
</dbReference>
<proteinExistence type="predicted"/>
<sequence>MSPMQNDNFDLIKFSSAVRDLLDSELQISAGNMEVVPFAEKLYKLVRSQAYNEGVLDAKRVMERKLTDVSEQLDILLQYQ</sequence>